<dbReference type="InterPro" id="IPR001405">
    <property type="entry name" value="UPF0758"/>
</dbReference>
<dbReference type="CDD" id="cd08071">
    <property type="entry name" value="MPN_DUF2466"/>
    <property type="match status" value="1"/>
</dbReference>
<dbReference type="Proteomes" id="UP000000225">
    <property type="component" value="Plasmid 5"/>
</dbReference>
<dbReference type="PROSITE" id="PS50249">
    <property type="entry name" value="MPN"/>
    <property type="match status" value="1"/>
</dbReference>
<evidence type="ECO:0000256" key="3">
    <source>
        <dbReference type="ARBA" id="ARBA00022801"/>
    </source>
</evidence>
<dbReference type="AlphaFoldDB" id="A4SUN7"/>
<dbReference type="GO" id="GO:0008237">
    <property type="term" value="F:metallopeptidase activity"/>
    <property type="evidence" value="ECO:0007669"/>
    <property type="project" value="UniProtKB-KW"/>
</dbReference>
<dbReference type="Pfam" id="PF04002">
    <property type="entry name" value="RadC"/>
    <property type="match status" value="1"/>
</dbReference>
<comment type="similarity">
    <text evidence="6">Belongs to the UPF0758 family.</text>
</comment>
<organism evidence="8 9">
    <name type="scientific">Aeromonas salmonicida (strain A449)</name>
    <dbReference type="NCBI Taxonomy" id="382245"/>
    <lineage>
        <taxon>Bacteria</taxon>
        <taxon>Pseudomonadati</taxon>
        <taxon>Pseudomonadota</taxon>
        <taxon>Gammaproteobacteria</taxon>
        <taxon>Aeromonadales</taxon>
        <taxon>Aeromonadaceae</taxon>
        <taxon>Aeromonas</taxon>
    </lineage>
</organism>
<evidence type="ECO:0000256" key="4">
    <source>
        <dbReference type="ARBA" id="ARBA00022833"/>
    </source>
</evidence>
<dbReference type="GO" id="GO:0046872">
    <property type="term" value="F:metal ion binding"/>
    <property type="evidence" value="ECO:0007669"/>
    <property type="project" value="UniProtKB-KW"/>
</dbReference>
<evidence type="ECO:0000256" key="2">
    <source>
        <dbReference type="ARBA" id="ARBA00022723"/>
    </source>
</evidence>
<feature type="domain" description="MPN" evidence="7">
    <location>
        <begin position="41"/>
        <end position="163"/>
    </location>
</feature>
<dbReference type="InterPro" id="IPR025657">
    <property type="entry name" value="RadC_JAB"/>
</dbReference>
<sequence>MWYGIGLDPKNRIACMFTEREKRIIALAHSIIARRFTRLDSLNSPEMVVEYLKTRFATLEHETFAMILLDNQHRVINAVDLSHGTIDSAAVYPREVVKTALKHNAAAVILAHNHPSGVAEPSRADRQITERLQAALDLVDIRVLDHIVVAGENSMSFAVRGFNLNTAPLTGRWSLIMSEHKAIYDVTGLDCSIEEFKMRPCVRHRYSPEFVLPTPDEIKFVRTALLGWPQTKLGAFLGYPIDPKGCPTVRRWERPVDTNNHRAIEYNAWRRILLAAGVIEGVEDLQIADRYLEFIG</sequence>
<accession>A4SUN7</accession>
<keyword evidence="8" id="KW-0614">Plasmid</keyword>
<dbReference type="PANTHER" id="PTHR30471:SF3">
    <property type="entry name" value="UPF0758 PROTEIN YEES-RELATED"/>
    <property type="match status" value="1"/>
</dbReference>
<keyword evidence="2" id="KW-0479">Metal-binding</keyword>
<dbReference type="KEGG" id="asa:ASA_P5G141"/>
<evidence type="ECO:0000256" key="5">
    <source>
        <dbReference type="ARBA" id="ARBA00023049"/>
    </source>
</evidence>
<dbReference type="InterPro" id="IPR037518">
    <property type="entry name" value="MPN"/>
</dbReference>
<reference evidence="9" key="1">
    <citation type="journal article" date="2008" name="BMC Genomics">
        <title>The genome of Aeromonas salmonicida subsp. salmonicida A449: insights into the evolution of a fish pathogen.</title>
        <authorList>
            <person name="Reith M.E."/>
            <person name="Singh R.K."/>
            <person name="Curtis B."/>
            <person name="Boyd J.M."/>
            <person name="Bouevitch A."/>
            <person name="Kimball J."/>
            <person name="Munholland J."/>
            <person name="Murphy C."/>
            <person name="Sarty D."/>
            <person name="Williams J."/>
            <person name="Nash J.H."/>
            <person name="Johnson S.C."/>
            <person name="Brown L.L."/>
        </authorList>
    </citation>
    <scope>NUCLEOTIDE SEQUENCE [LARGE SCALE GENOMIC DNA]</scope>
    <source>
        <strain evidence="9">A449</strain>
        <plasmid evidence="9">pAsa5</plasmid>
    </source>
</reference>
<evidence type="ECO:0000256" key="1">
    <source>
        <dbReference type="ARBA" id="ARBA00022670"/>
    </source>
</evidence>
<name>A4SUN7_AERS4</name>
<keyword evidence="1" id="KW-0645">Protease</keyword>
<evidence type="ECO:0000259" key="7">
    <source>
        <dbReference type="PROSITE" id="PS50249"/>
    </source>
</evidence>
<dbReference type="PROSITE" id="PS01302">
    <property type="entry name" value="UPF0758"/>
    <property type="match status" value="1"/>
</dbReference>
<dbReference type="STRING" id="29491.GCA_000820065_02448"/>
<gene>
    <name evidence="8" type="primary">radC</name>
    <name evidence="8" type="ordered locus">ASA_P5G141</name>
</gene>
<proteinExistence type="inferred from homology"/>
<keyword evidence="4" id="KW-0862">Zinc</keyword>
<protein>
    <submittedName>
        <fullName evidence="8">DNA repair protein</fullName>
    </submittedName>
</protein>
<evidence type="ECO:0000313" key="9">
    <source>
        <dbReference type="Proteomes" id="UP000000225"/>
    </source>
</evidence>
<evidence type="ECO:0000313" key="8">
    <source>
        <dbReference type="EMBL" id="ABO92609.1"/>
    </source>
</evidence>
<keyword evidence="3" id="KW-0378">Hydrolase</keyword>
<dbReference type="GO" id="GO:0006508">
    <property type="term" value="P:proteolysis"/>
    <property type="evidence" value="ECO:0007669"/>
    <property type="project" value="UniProtKB-KW"/>
</dbReference>
<dbReference type="PANTHER" id="PTHR30471">
    <property type="entry name" value="DNA REPAIR PROTEIN RADC"/>
    <property type="match status" value="1"/>
</dbReference>
<geneLocation type="plasmid" evidence="9">
    <name>pAsa5</name>
</geneLocation>
<dbReference type="InterPro" id="IPR020891">
    <property type="entry name" value="UPF0758_CS"/>
</dbReference>
<dbReference type="HOGENOM" id="CLU_938871_0_0_6"/>
<dbReference type="EMBL" id="CP000646">
    <property type="protein sequence ID" value="ABO92609.1"/>
    <property type="molecule type" value="Genomic_DNA"/>
</dbReference>
<dbReference type="NCBIfam" id="TIGR00608">
    <property type="entry name" value="radc"/>
    <property type="match status" value="1"/>
</dbReference>
<dbReference type="SUPFAM" id="SSF102712">
    <property type="entry name" value="JAB1/MPN domain"/>
    <property type="match status" value="1"/>
</dbReference>
<dbReference type="Gene3D" id="3.40.140.10">
    <property type="entry name" value="Cytidine Deaminase, domain 2"/>
    <property type="match status" value="1"/>
</dbReference>
<evidence type="ECO:0000256" key="6">
    <source>
        <dbReference type="RuleBase" id="RU003797"/>
    </source>
</evidence>
<keyword evidence="5" id="KW-0482">Metalloprotease</keyword>